<reference evidence="1" key="1">
    <citation type="submission" date="2014-09" db="EMBL/GenBank/DDBJ databases">
        <authorList>
            <person name="Magalhaes I.L.F."/>
            <person name="Oliveira U."/>
            <person name="Santos F.R."/>
            <person name="Vidigal T.H.D.A."/>
            <person name="Brescovit A.D."/>
            <person name="Santos A.J."/>
        </authorList>
    </citation>
    <scope>NUCLEOTIDE SEQUENCE</scope>
    <source>
        <tissue evidence="1">Shoot tissue taken approximately 20 cm above the soil surface</tissue>
    </source>
</reference>
<organism evidence="1">
    <name type="scientific">Arundo donax</name>
    <name type="common">Giant reed</name>
    <name type="synonym">Donax arundinaceus</name>
    <dbReference type="NCBI Taxonomy" id="35708"/>
    <lineage>
        <taxon>Eukaryota</taxon>
        <taxon>Viridiplantae</taxon>
        <taxon>Streptophyta</taxon>
        <taxon>Embryophyta</taxon>
        <taxon>Tracheophyta</taxon>
        <taxon>Spermatophyta</taxon>
        <taxon>Magnoliopsida</taxon>
        <taxon>Liliopsida</taxon>
        <taxon>Poales</taxon>
        <taxon>Poaceae</taxon>
        <taxon>PACMAD clade</taxon>
        <taxon>Arundinoideae</taxon>
        <taxon>Arundineae</taxon>
        <taxon>Arundo</taxon>
    </lineage>
</organism>
<accession>A0A0A9HRZ0</accession>
<dbReference type="EMBL" id="GBRH01160270">
    <property type="protein sequence ID" value="JAE37626.1"/>
    <property type="molecule type" value="Transcribed_RNA"/>
</dbReference>
<protein>
    <submittedName>
        <fullName evidence="1">Uncharacterized protein</fullName>
    </submittedName>
</protein>
<name>A0A0A9HRZ0_ARUDO</name>
<evidence type="ECO:0000313" key="1">
    <source>
        <dbReference type="EMBL" id="JAE37626.1"/>
    </source>
</evidence>
<reference evidence="1" key="2">
    <citation type="journal article" date="2015" name="Data Brief">
        <title>Shoot transcriptome of the giant reed, Arundo donax.</title>
        <authorList>
            <person name="Barrero R.A."/>
            <person name="Guerrero F.D."/>
            <person name="Moolhuijzen P."/>
            <person name="Goolsby J.A."/>
            <person name="Tidwell J."/>
            <person name="Bellgard S.E."/>
            <person name="Bellgard M.I."/>
        </authorList>
    </citation>
    <scope>NUCLEOTIDE SEQUENCE</scope>
    <source>
        <tissue evidence="1">Shoot tissue taken approximately 20 cm above the soil surface</tissue>
    </source>
</reference>
<proteinExistence type="predicted"/>
<dbReference type="AlphaFoldDB" id="A0A0A9HRZ0"/>
<sequence>MANKRTVLFPMANKEFPLFFIGGVLCREAMELFFRKRSKSAALFFKQEKQKFSFYSSWLTLKERNT</sequence>